<dbReference type="Proteomes" id="UP001186944">
    <property type="component" value="Unassembled WGS sequence"/>
</dbReference>
<dbReference type="InterPro" id="IPR036769">
    <property type="entry name" value="Ribosomal_uL11_C_sf"/>
</dbReference>
<evidence type="ECO:0000313" key="3">
    <source>
        <dbReference type="Proteomes" id="UP001186944"/>
    </source>
</evidence>
<dbReference type="GO" id="GO:0003735">
    <property type="term" value="F:structural constituent of ribosome"/>
    <property type="evidence" value="ECO:0007669"/>
    <property type="project" value="InterPro"/>
</dbReference>
<dbReference type="Gene3D" id="1.10.10.250">
    <property type="entry name" value="Ribosomal protein L11, C-terminal domain"/>
    <property type="match status" value="1"/>
</dbReference>
<dbReference type="InterPro" id="IPR020783">
    <property type="entry name" value="Ribosomal_uL11_C"/>
</dbReference>
<evidence type="ECO:0000313" key="2">
    <source>
        <dbReference type="EMBL" id="KAK3092398.1"/>
    </source>
</evidence>
<proteinExistence type="predicted"/>
<dbReference type="GO" id="GO:0005840">
    <property type="term" value="C:ribosome"/>
    <property type="evidence" value="ECO:0007669"/>
    <property type="project" value="InterPro"/>
</dbReference>
<dbReference type="AlphaFoldDB" id="A0AA88XV21"/>
<gene>
    <name evidence="2" type="ORF">FSP39_002330</name>
</gene>
<reference evidence="2" key="1">
    <citation type="submission" date="2019-08" db="EMBL/GenBank/DDBJ databases">
        <title>The improved chromosome-level genome for the pearl oyster Pinctada fucata martensii using PacBio sequencing and Hi-C.</title>
        <authorList>
            <person name="Zheng Z."/>
        </authorList>
    </citation>
    <scope>NUCLEOTIDE SEQUENCE</scope>
    <source>
        <strain evidence="2">ZZ-2019</strain>
        <tissue evidence="2">Adductor muscle</tissue>
    </source>
</reference>
<feature type="non-terminal residue" evidence="2">
    <location>
        <position position="1"/>
    </location>
</feature>
<name>A0AA88XV21_PINIB</name>
<accession>A0AA88XV21</accession>
<dbReference type="Pfam" id="PF00298">
    <property type="entry name" value="Ribosomal_L11"/>
    <property type="match status" value="1"/>
</dbReference>
<dbReference type="GO" id="GO:0006412">
    <property type="term" value="P:translation"/>
    <property type="evidence" value="ECO:0007669"/>
    <property type="project" value="InterPro"/>
</dbReference>
<sequence length="89" mass="10290">FSGDEVAGMLSLKHIYEIAKIKQTDDNFSGKTLYEICKDIIGTAHSLGIQVVRELKPEEYGEFLKERNKFVEECERELEEARQAKLLRL</sequence>
<dbReference type="EMBL" id="VSWD01000009">
    <property type="protein sequence ID" value="KAK3092398.1"/>
    <property type="molecule type" value="Genomic_DNA"/>
</dbReference>
<evidence type="ECO:0000259" key="1">
    <source>
        <dbReference type="Pfam" id="PF00298"/>
    </source>
</evidence>
<comment type="caution">
    <text evidence="2">The sequence shown here is derived from an EMBL/GenBank/DDBJ whole genome shotgun (WGS) entry which is preliminary data.</text>
</comment>
<protein>
    <recommendedName>
        <fullName evidence="1">Large ribosomal subunit protein uL11 C-terminal domain-containing protein</fullName>
    </recommendedName>
</protein>
<dbReference type="SUPFAM" id="SSF46906">
    <property type="entry name" value="Ribosomal protein L11, C-terminal domain"/>
    <property type="match status" value="1"/>
</dbReference>
<organism evidence="2 3">
    <name type="scientific">Pinctada imbricata</name>
    <name type="common">Atlantic pearl-oyster</name>
    <name type="synonym">Pinctada martensii</name>
    <dbReference type="NCBI Taxonomy" id="66713"/>
    <lineage>
        <taxon>Eukaryota</taxon>
        <taxon>Metazoa</taxon>
        <taxon>Spiralia</taxon>
        <taxon>Lophotrochozoa</taxon>
        <taxon>Mollusca</taxon>
        <taxon>Bivalvia</taxon>
        <taxon>Autobranchia</taxon>
        <taxon>Pteriomorphia</taxon>
        <taxon>Pterioida</taxon>
        <taxon>Pterioidea</taxon>
        <taxon>Pteriidae</taxon>
        <taxon>Pinctada</taxon>
    </lineage>
</organism>
<keyword evidence="3" id="KW-1185">Reference proteome</keyword>
<feature type="domain" description="Large ribosomal subunit protein uL11 C-terminal" evidence="1">
    <location>
        <begin position="3"/>
        <end position="51"/>
    </location>
</feature>